<reference evidence="3" key="1">
    <citation type="submission" date="2021-01" db="EMBL/GenBank/DDBJ databases">
        <title>Whole genome shotgun sequence of Rhizocola hellebori NBRC 109834.</title>
        <authorList>
            <person name="Komaki H."/>
            <person name="Tamura T."/>
        </authorList>
    </citation>
    <scope>NUCLEOTIDE SEQUENCE</scope>
    <source>
        <strain evidence="3">NBRC 109834</strain>
    </source>
</reference>
<dbReference type="PANTHER" id="PTHR34351">
    <property type="entry name" value="SLR1927 PROTEIN-RELATED"/>
    <property type="match status" value="1"/>
</dbReference>
<dbReference type="Pfam" id="PF01882">
    <property type="entry name" value="DUF58"/>
    <property type="match status" value="1"/>
</dbReference>
<dbReference type="RefSeq" id="WP_203913179.1">
    <property type="nucleotide sequence ID" value="NZ_BONY01000068.1"/>
</dbReference>
<dbReference type="Proteomes" id="UP000612899">
    <property type="component" value="Unassembled WGS sequence"/>
</dbReference>
<evidence type="ECO:0000259" key="2">
    <source>
        <dbReference type="Pfam" id="PF01882"/>
    </source>
</evidence>
<feature type="transmembrane region" description="Helical" evidence="1">
    <location>
        <begin position="74"/>
        <end position="91"/>
    </location>
</feature>
<gene>
    <name evidence="3" type="ORF">Rhe02_75100</name>
</gene>
<protein>
    <recommendedName>
        <fullName evidence="2">DUF58 domain-containing protein</fullName>
    </recommendedName>
</protein>
<keyword evidence="1" id="KW-0812">Transmembrane</keyword>
<evidence type="ECO:0000313" key="3">
    <source>
        <dbReference type="EMBL" id="GIH09443.1"/>
    </source>
</evidence>
<keyword evidence="1" id="KW-1133">Transmembrane helix</keyword>
<feature type="domain" description="DUF58" evidence="2">
    <location>
        <begin position="240"/>
        <end position="397"/>
    </location>
</feature>
<dbReference type="EMBL" id="BONY01000068">
    <property type="protein sequence ID" value="GIH09443.1"/>
    <property type="molecule type" value="Genomic_DNA"/>
</dbReference>
<evidence type="ECO:0000313" key="4">
    <source>
        <dbReference type="Proteomes" id="UP000612899"/>
    </source>
</evidence>
<dbReference type="InterPro" id="IPR002881">
    <property type="entry name" value="DUF58"/>
</dbReference>
<feature type="transmembrane region" description="Helical" evidence="1">
    <location>
        <begin position="49"/>
        <end position="68"/>
    </location>
</feature>
<dbReference type="AlphaFoldDB" id="A0A8J3QHC0"/>
<keyword evidence="4" id="KW-1185">Reference proteome</keyword>
<feature type="transmembrane region" description="Helical" evidence="1">
    <location>
        <begin position="411"/>
        <end position="430"/>
    </location>
</feature>
<name>A0A8J3QHC0_9ACTN</name>
<keyword evidence="1" id="KW-0472">Membrane</keyword>
<organism evidence="3 4">
    <name type="scientific">Rhizocola hellebori</name>
    <dbReference type="NCBI Taxonomy" id="1392758"/>
    <lineage>
        <taxon>Bacteria</taxon>
        <taxon>Bacillati</taxon>
        <taxon>Actinomycetota</taxon>
        <taxon>Actinomycetes</taxon>
        <taxon>Micromonosporales</taxon>
        <taxon>Micromonosporaceae</taxon>
        <taxon>Rhizocola</taxon>
    </lineage>
</organism>
<accession>A0A8J3QHC0</accession>
<evidence type="ECO:0000256" key="1">
    <source>
        <dbReference type="SAM" id="Phobius"/>
    </source>
</evidence>
<sequence length="434" mass="46202">MTAIANAAQDPGATRIVSVSGMAGSLVRSVVHSTVLRRTRIALRVPTQLGWTVMGTGAAAGVLGWFLAWTELRMIALFCVVLMVYAGLYTFGKADLEVDVDVETPWVDRKEKATVKVDVVAKNRLRGGASLEVPIAVGRQRPEVKTPPLGSLSRGALKTVDLSEFIPTAKRGVVAIGPVQTVRGDPIGLLRRPMSLAERKELVVKPDTVVIASLGAGMLKDLEGKATNERSASDVSFHSLRDYVPGDDLRHVHAVTSARFGKPMVRQFVDTRTAHLSIVVSGAEAEYGSEQEFEDAISIAGSIAVRGVDDDQRVAVLAAGQHTPTRSRQSRSLILDPFARAEFGAGLALVAGSRRMKRLVPDTSIAVLVTGGRAGEMELRKGARVFGPDVRCIAIQVKAGSDIDVARARRLLVVSVPSLGGFGTIGSIFGKGWS</sequence>
<comment type="caution">
    <text evidence="3">The sequence shown here is derived from an EMBL/GenBank/DDBJ whole genome shotgun (WGS) entry which is preliminary data.</text>
</comment>
<dbReference type="PANTHER" id="PTHR34351:SF1">
    <property type="entry name" value="SLR1927 PROTEIN"/>
    <property type="match status" value="1"/>
</dbReference>
<proteinExistence type="predicted"/>